<dbReference type="AlphaFoldDB" id="A0A4E0S0B5"/>
<feature type="region of interest" description="Disordered" evidence="8">
    <location>
        <begin position="508"/>
        <end position="529"/>
    </location>
</feature>
<dbReference type="Pfam" id="PF22699">
    <property type="entry name" value="GMIP-like_FCH"/>
    <property type="match status" value="1"/>
</dbReference>
<comment type="caution">
    <text evidence="10">The sequence shown here is derived from an EMBL/GenBank/DDBJ whole genome shotgun (WGS) entry which is preliminary data.</text>
</comment>
<feature type="coiled-coil region" evidence="7">
    <location>
        <begin position="159"/>
        <end position="193"/>
    </location>
</feature>
<dbReference type="InterPro" id="IPR018808">
    <property type="entry name" value="Muniscin_C"/>
</dbReference>
<gene>
    <name evidence="10" type="ORF">D915_003796</name>
</gene>
<dbReference type="InterPro" id="IPR031160">
    <property type="entry name" value="F_BAR_dom"/>
</dbReference>
<keyword evidence="3 6" id="KW-0175">Coiled coil</keyword>
<proteinExistence type="inferred from homology"/>
<keyword evidence="2" id="KW-0254">Endocytosis</keyword>
<evidence type="ECO:0000256" key="4">
    <source>
        <dbReference type="ARBA" id="ARBA00023176"/>
    </source>
</evidence>
<evidence type="ECO:0000256" key="1">
    <source>
        <dbReference type="ARBA" id="ARBA00011064"/>
    </source>
</evidence>
<keyword evidence="11" id="KW-1185">Reference proteome</keyword>
<dbReference type="EMBL" id="JXXN02001149">
    <property type="protein sequence ID" value="THD25422.1"/>
    <property type="molecule type" value="Genomic_DNA"/>
</dbReference>
<accession>A0A4E0S0B5</accession>
<evidence type="ECO:0000256" key="7">
    <source>
        <dbReference type="SAM" id="Coils"/>
    </source>
</evidence>
<dbReference type="GO" id="GO:0005737">
    <property type="term" value="C:cytoplasm"/>
    <property type="evidence" value="ECO:0007669"/>
    <property type="project" value="TreeGrafter"/>
</dbReference>
<evidence type="ECO:0000256" key="3">
    <source>
        <dbReference type="ARBA" id="ARBA00023054"/>
    </source>
</evidence>
<feature type="compositionally biased region" description="Polar residues" evidence="8">
    <location>
        <begin position="618"/>
        <end position="630"/>
    </location>
</feature>
<feature type="compositionally biased region" description="Low complexity" evidence="8">
    <location>
        <begin position="648"/>
        <end position="661"/>
    </location>
</feature>
<comment type="similarity">
    <text evidence="1">Belongs to the FCHO family.</text>
</comment>
<dbReference type="InterPro" id="IPR001060">
    <property type="entry name" value="FCH_dom"/>
</dbReference>
<feature type="compositionally biased region" description="Polar residues" evidence="8">
    <location>
        <begin position="729"/>
        <end position="759"/>
    </location>
</feature>
<keyword evidence="4" id="KW-0472">Membrane</keyword>
<keyword evidence="4" id="KW-0168">Coated pit</keyword>
<protein>
    <submittedName>
        <fullName evidence="10">FCH domain only protein 2</fullName>
    </submittedName>
</protein>
<dbReference type="GO" id="GO:0005886">
    <property type="term" value="C:plasma membrane"/>
    <property type="evidence" value="ECO:0007669"/>
    <property type="project" value="TreeGrafter"/>
</dbReference>
<evidence type="ECO:0000313" key="11">
    <source>
        <dbReference type="Proteomes" id="UP000230066"/>
    </source>
</evidence>
<name>A0A4E0S0B5_FASHE</name>
<dbReference type="PANTHER" id="PTHR23065:SF15">
    <property type="entry name" value="AT02057P"/>
    <property type="match status" value="1"/>
</dbReference>
<evidence type="ECO:0000256" key="5">
    <source>
        <dbReference type="ARBA" id="ARBA00037878"/>
    </source>
</evidence>
<dbReference type="GO" id="GO:0006897">
    <property type="term" value="P:endocytosis"/>
    <property type="evidence" value="ECO:0007669"/>
    <property type="project" value="UniProtKB-KW"/>
</dbReference>
<evidence type="ECO:0000259" key="9">
    <source>
        <dbReference type="PROSITE" id="PS51741"/>
    </source>
</evidence>
<sequence>MERCLFAENFWGEKNTGFDVLYQNLKSSCRSTSDFAEFVRESSSIEDAYYKSLLKLAKQTASYSNNNVSSFKPCWSVLRQLVEQLGQLHLAFSQSRQSLSKDVQKYLEEQQKRHKSIRDAETSTQEVVHAFQVTAVQLHRAKEVYHSRYAEYERTVRSESSSTREQEKVEAKLKKAQDEYKYSVEKYNNLRNQFVSKMSASCAQFQEIEVAHLEQMREFMQRYSSVWSTTRETMDKLCAQFDEDLTKMTTMKLLEMFVAERGTGSTQPRIVPFEDAEVAAVFSPSVEHSTPGGAVAVRALDMFNIDQRASSALAVVGSASKDNGHVSQNSLTDLSVDAVSMTSNSLATAPTAIPGATTTKRREGFFRRRRNSLTQEPGLSASESATVAESMRMGNTHPIGGSLSAFTVVAKRGIRRLGTPLSNGKDKLANKQDSKSATSLTEDWRMATGSELPKDEEGFTIRPSDPWAEPTCEDQSDQGVSDSDSDVDIVGRTFKGLKVNIRPPGDFVPGMATLPSPKKPSPGSRYSNTTRLSVRGRDLLLVDLRGSKHGRNGVSARSVNLTKAHPNQTTTNLLQVLPTAPALPPPPPAANNGPSDDLSFLMDSKEPKASVVRPRASGVQTWSRKATGNSPHGALSDHLQTDLLSLDPLFSSKSPPQSSASTAWEVPGKQSEGAMAFRNSESFHSGEGFRRCASAVPPSSIATDTTNCTEKLSWQPFDSDTGNALWQTTTPRTTSPNANFSWPKDSTSQFSPAPNTSTFDPKVPSECSTLSQFAPLARPDSRLSGKQNSTMSIPSFSSGTVGPWNQVPTNQAGSISVAAAFTETWRARFHNGGGSSFSTAAMITPPPIQAVSGELTLAFPRTSVEQMVTHSAVGPLVLRLNNAVRLKDLQLRVVGSSMVGCPLESAAPMSSPSSGVTMDFVLTVPGSVLMERFVDLLAETASSKTGTGKTSNNQAMSYLKMDILSYTVDVCQGSDCAPYPALTPPIHLCTYWRCDQTVTDFRLDYATRWPSDKQITSRTSRGDLRVILNVDGGVTRMQSLPMGTWMPELSRATWQIPLTPSTDALGVNSRETSIDTSGTVRAKFTLDHGPGRPQPVALQFFREDCLASGVQLILDCPMYRLSLCKRRVIGDRYVCDPPNHSTRFQLHPLSQADKSSIPSNYPSPPARVPSAARAQLNEQWMQFPTSAPNDN</sequence>
<comment type="subcellular location">
    <subcellularLocation>
        <location evidence="5">Membrane</location>
        <location evidence="5">Coated pit</location>
    </subcellularLocation>
</comment>
<dbReference type="CDD" id="cd07648">
    <property type="entry name" value="F-BAR_FCHO"/>
    <property type="match status" value="1"/>
</dbReference>
<dbReference type="PANTHER" id="PTHR23065">
    <property type="entry name" value="PROLINE-SERINE-THREONINE PHOSPHATASE INTERACTING PROTEIN 1"/>
    <property type="match status" value="1"/>
</dbReference>
<dbReference type="GO" id="GO:0005905">
    <property type="term" value="C:clathrin-coated pit"/>
    <property type="evidence" value="ECO:0007669"/>
    <property type="project" value="UniProtKB-KW"/>
</dbReference>
<feature type="compositionally biased region" description="Basic and acidic residues" evidence="8">
    <location>
        <begin position="424"/>
        <end position="434"/>
    </location>
</feature>
<organism evidence="10 11">
    <name type="scientific">Fasciola hepatica</name>
    <name type="common">Liver fluke</name>
    <dbReference type="NCBI Taxonomy" id="6192"/>
    <lineage>
        <taxon>Eukaryota</taxon>
        <taxon>Metazoa</taxon>
        <taxon>Spiralia</taxon>
        <taxon>Lophotrochozoa</taxon>
        <taxon>Platyhelminthes</taxon>
        <taxon>Trematoda</taxon>
        <taxon>Digenea</taxon>
        <taxon>Plagiorchiida</taxon>
        <taxon>Echinostomata</taxon>
        <taxon>Echinostomatoidea</taxon>
        <taxon>Fasciolidae</taxon>
        <taxon>Fasciola</taxon>
    </lineage>
</organism>
<feature type="region of interest" description="Disordered" evidence="8">
    <location>
        <begin position="417"/>
        <end position="487"/>
    </location>
</feature>
<feature type="region of interest" description="Disordered" evidence="8">
    <location>
        <begin position="729"/>
        <end position="764"/>
    </location>
</feature>
<evidence type="ECO:0000256" key="2">
    <source>
        <dbReference type="ARBA" id="ARBA00022583"/>
    </source>
</evidence>
<evidence type="ECO:0000256" key="8">
    <source>
        <dbReference type="SAM" id="MobiDB-lite"/>
    </source>
</evidence>
<feature type="region of interest" description="Disordered" evidence="8">
    <location>
        <begin position="1151"/>
        <end position="1171"/>
    </location>
</feature>
<dbReference type="Pfam" id="PF10291">
    <property type="entry name" value="muHD"/>
    <property type="match status" value="1"/>
</dbReference>
<dbReference type="SUPFAM" id="SSF103657">
    <property type="entry name" value="BAR/IMD domain-like"/>
    <property type="match status" value="1"/>
</dbReference>
<evidence type="ECO:0000313" key="10">
    <source>
        <dbReference type="EMBL" id="THD25422.1"/>
    </source>
</evidence>
<feature type="domain" description="F-BAR" evidence="9">
    <location>
        <begin position="1"/>
        <end position="253"/>
    </location>
</feature>
<dbReference type="InterPro" id="IPR027267">
    <property type="entry name" value="AH/BAR_dom_sf"/>
</dbReference>
<dbReference type="InterPro" id="IPR054713">
    <property type="entry name" value="GMIP/FCHO2-like_FCH"/>
</dbReference>
<dbReference type="Gene3D" id="1.20.1270.60">
    <property type="entry name" value="Arfaptin homology (AH) domain/BAR domain"/>
    <property type="match status" value="1"/>
</dbReference>
<reference evidence="10" key="1">
    <citation type="submission" date="2019-03" db="EMBL/GenBank/DDBJ databases">
        <title>Improved annotation for the trematode Fasciola hepatica.</title>
        <authorList>
            <person name="Choi Y.-J."/>
            <person name="Martin J."/>
            <person name="Mitreva M."/>
        </authorList>
    </citation>
    <scope>NUCLEOTIDE SEQUENCE [LARGE SCALE GENOMIC DNA]</scope>
</reference>
<dbReference type="SMART" id="SM00055">
    <property type="entry name" value="FCH"/>
    <property type="match status" value="1"/>
</dbReference>
<feature type="region of interest" description="Disordered" evidence="8">
    <location>
        <begin position="580"/>
        <end position="670"/>
    </location>
</feature>
<dbReference type="Proteomes" id="UP000230066">
    <property type="component" value="Unassembled WGS sequence"/>
</dbReference>
<dbReference type="PROSITE" id="PS51741">
    <property type="entry name" value="F_BAR"/>
    <property type="match status" value="1"/>
</dbReference>
<evidence type="ECO:0000256" key="6">
    <source>
        <dbReference type="PROSITE-ProRule" id="PRU01077"/>
    </source>
</evidence>